<dbReference type="Proteomes" id="UP001215231">
    <property type="component" value="Chromosome"/>
</dbReference>
<dbReference type="InterPro" id="IPR017732">
    <property type="entry name" value="T4/T6SS_DotU"/>
</dbReference>
<feature type="domain" description="OmpA-like" evidence="4">
    <location>
        <begin position="331"/>
        <end position="447"/>
    </location>
</feature>
<feature type="region of interest" description="Disordered" evidence="2">
    <location>
        <begin position="1"/>
        <end position="25"/>
    </location>
</feature>
<keyword evidence="3" id="KW-1133">Transmembrane helix</keyword>
<evidence type="ECO:0000256" key="2">
    <source>
        <dbReference type="SAM" id="MobiDB-lite"/>
    </source>
</evidence>
<accession>A0ABY7V7W8</accession>
<feature type="transmembrane region" description="Helical" evidence="3">
    <location>
        <begin position="239"/>
        <end position="260"/>
    </location>
</feature>
<dbReference type="EMBL" id="CP059693">
    <property type="protein sequence ID" value="WDE09502.1"/>
    <property type="molecule type" value="Genomic_DNA"/>
</dbReference>
<dbReference type="Gene3D" id="1.25.40.590">
    <property type="entry name" value="Type IV / VI secretion system, DotU"/>
    <property type="match status" value="1"/>
</dbReference>
<protein>
    <submittedName>
        <fullName evidence="5">DotU family type IV/VI secretion system protein</fullName>
    </submittedName>
</protein>
<evidence type="ECO:0000259" key="4">
    <source>
        <dbReference type="PROSITE" id="PS51123"/>
    </source>
</evidence>
<name>A0ABY7V7W8_9GAMM</name>
<keyword evidence="1 3" id="KW-0472">Membrane</keyword>
<evidence type="ECO:0000313" key="6">
    <source>
        <dbReference type="Proteomes" id="UP001215231"/>
    </source>
</evidence>
<evidence type="ECO:0000256" key="1">
    <source>
        <dbReference type="PROSITE-ProRule" id="PRU00473"/>
    </source>
</evidence>
<dbReference type="Pfam" id="PF09850">
    <property type="entry name" value="DotU"/>
    <property type="match status" value="1"/>
</dbReference>
<dbReference type="InterPro" id="IPR038522">
    <property type="entry name" value="T4/T6SS_DotU_sf"/>
</dbReference>
<keyword evidence="6" id="KW-1185">Reference proteome</keyword>
<reference evidence="5 6" key="1">
    <citation type="journal article" date="2022" name="Mar. Drugs">
        <title>Bioassay-Guided Fractionation Leads to the Detection of Cholic Acid Generated by the Rare Thalassomonas sp.</title>
        <authorList>
            <person name="Pheiffer F."/>
            <person name="Schneider Y.K."/>
            <person name="Hansen E.H."/>
            <person name="Andersen J.H."/>
            <person name="Isaksson J."/>
            <person name="Busche T."/>
            <person name="R C."/>
            <person name="Kalinowski J."/>
            <person name="Zyl L.V."/>
            <person name="Trindade M."/>
        </authorList>
    </citation>
    <scope>NUCLEOTIDE SEQUENCE [LARGE SCALE GENOMIC DNA]</scope>
    <source>
        <strain evidence="5 6">A5K-61T</strain>
    </source>
</reference>
<dbReference type="PROSITE" id="PS51123">
    <property type="entry name" value="OMPA_2"/>
    <property type="match status" value="1"/>
</dbReference>
<dbReference type="NCBIfam" id="TIGR03349">
    <property type="entry name" value="IV_VI_DotU"/>
    <property type="match status" value="1"/>
</dbReference>
<sequence>MSNHDDNNIGIPNPGGRRAAGDSSEETQIAGVDFARRVRARLDATQPLCLDSLENPLLAAANDILIFAGSVAVIAPGTTAEQLRQDIENKLLAFESLVVQAGQSRETALTARYILCCLVDEIVLTTPWGNDSHWAQLTLLAKLHNETWGGEKFFQLTGKLLQQPGQNINLLELIYVCLSLGFAGKYRIAKDNGATLSKINQQLAAAITQVRRGENIPLSPAWQSACEPAGEALTYQSPYLLFSLMLIVLAIGYFSFFFLLRGQVEPVYRHLSDVAWQELISWEKQQAPDRGIVNGKAKEIAGQTTGPVLDRIRRLFSQDIKQGLVSVDLAQDFVVIRLKHSALFTSGSQVPDSQFLPDKVAFKAILDGYQGSVLVVGHTDSTGKAESNWSISLSRANAVKAWLASLTVRPGRIYARGVADSQPLAANNSDENRSRNRRVEVMLLIKGLASWQR</sequence>
<gene>
    <name evidence="5" type="ORF">H3N35_14260</name>
</gene>
<dbReference type="RefSeq" id="WP_274049446.1">
    <property type="nucleotide sequence ID" value="NZ_CP059693.1"/>
</dbReference>
<keyword evidence="3" id="KW-0812">Transmembrane</keyword>
<dbReference type="InterPro" id="IPR036737">
    <property type="entry name" value="OmpA-like_sf"/>
</dbReference>
<dbReference type="Gene3D" id="3.30.1330.60">
    <property type="entry name" value="OmpA-like domain"/>
    <property type="match status" value="1"/>
</dbReference>
<dbReference type="PANTHER" id="PTHR38033:SF1">
    <property type="entry name" value="DOTU FAMILY TYPE IV_VI SECRETION SYSTEM PROTEIN"/>
    <property type="match status" value="1"/>
</dbReference>
<dbReference type="NCBIfam" id="NF038228">
    <property type="entry name" value="IcmH_DotU_IVB"/>
    <property type="match status" value="1"/>
</dbReference>
<proteinExistence type="predicted"/>
<evidence type="ECO:0000256" key="3">
    <source>
        <dbReference type="SAM" id="Phobius"/>
    </source>
</evidence>
<dbReference type="CDD" id="cd07185">
    <property type="entry name" value="OmpA_C-like"/>
    <property type="match status" value="1"/>
</dbReference>
<evidence type="ECO:0000313" key="5">
    <source>
        <dbReference type="EMBL" id="WDE09502.1"/>
    </source>
</evidence>
<dbReference type="SUPFAM" id="SSF103088">
    <property type="entry name" value="OmpA-like"/>
    <property type="match status" value="1"/>
</dbReference>
<dbReference type="Pfam" id="PF00691">
    <property type="entry name" value="OmpA"/>
    <property type="match status" value="1"/>
</dbReference>
<dbReference type="PANTHER" id="PTHR38033">
    <property type="entry name" value="MEMBRANE PROTEIN-RELATED"/>
    <property type="match status" value="1"/>
</dbReference>
<dbReference type="InterPro" id="IPR006665">
    <property type="entry name" value="OmpA-like"/>
</dbReference>
<organism evidence="5 6">
    <name type="scientific">Thalassomonas haliotis</name>
    <dbReference type="NCBI Taxonomy" id="485448"/>
    <lineage>
        <taxon>Bacteria</taxon>
        <taxon>Pseudomonadati</taxon>
        <taxon>Pseudomonadota</taxon>
        <taxon>Gammaproteobacteria</taxon>
        <taxon>Alteromonadales</taxon>
        <taxon>Colwelliaceae</taxon>
        <taxon>Thalassomonas</taxon>
    </lineage>
</organism>